<dbReference type="PANTHER" id="PTHR48111">
    <property type="entry name" value="REGULATOR OF RPOS"/>
    <property type="match status" value="1"/>
</dbReference>
<dbReference type="InterPro" id="IPR016032">
    <property type="entry name" value="Sig_transdc_resp-reg_C-effctor"/>
</dbReference>
<evidence type="ECO:0000256" key="3">
    <source>
        <dbReference type="ARBA" id="ARBA00023015"/>
    </source>
</evidence>
<dbReference type="Gene3D" id="1.10.10.10">
    <property type="entry name" value="Winged helix-like DNA-binding domain superfamily/Winged helix DNA-binding domain"/>
    <property type="match status" value="1"/>
</dbReference>
<dbReference type="Gene3D" id="3.40.50.2300">
    <property type="match status" value="1"/>
</dbReference>
<keyword evidence="3" id="KW-0805">Transcription regulation</keyword>
<dbReference type="SMART" id="SM00448">
    <property type="entry name" value="REC"/>
    <property type="match status" value="1"/>
</dbReference>
<protein>
    <submittedName>
        <fullName evidence="6">Response regulator transcription factor</fullName>
    </submittedName>
</protein>
<dbReference type="PROSITE" id="PS51755">
    <property type="entry name" value="OMPR_PHOB"/>
    <property type="match status" value="1"/>
</dbReference>
<evidence type="ECO:0000256" key="1">
    <source>
        <dbReference type="ARBA" id="ARBA00022553"/>
    </source>
</evidence>
<dbReference type="Pfam" id="PF00486">
    <property type="entry name" value="Trans_reg_C"/>
    <property type="match status" value="1"/>
</dbReference>
<dbReference type="InterPro" id="IPR001789">
    <property type="entry name" value="Sig_transdc_resp-reg_receiver"/>
</dbReference>
<keyword evidence="5" id="KW-0804">Transcription</keyword>
<dbReference type="Gene3D" id="6.10.250.690">
    <property type="match status" value="1"/>
</dbReference>
<evidence type="ECO:0000256" key="5">
    <source>
        <dbReference type="ARBA" id="ARBA00023163"/>
    </source>
</evidence>
<sequence length="223" mass="24734">MRLLLAEDDALLTRAIRQTLTAHGHTLDALADGDQALHALTTQRFDLILLDLGLPGRGGLELLSALRDRGDTTPVLILTARDGLDDRIRGLDLGADDYLAKPFEISELEARVRALLRRSQQRSADRLALGDVTIDLSHFEVRMKGTLMTLPRRELSLLESLMARAGQLVPRDLLEARLFGFEAVGSNALDLYISRLRKRLDGHGLRIRTIRGLGYVLEEIPAS</sequence>
<dbReference type="PROSITE" id="PS50110">
    <property type="entry name" value="RESPONSE_REGULATORY"/>
    <property type="match status" value="1"/>
</dbReference>
<dbReference type="EMBL" id="CP043420">
    <property type="protein sequence ID" value="QEL10669.1"/>
    <property type="molecule type" value="Genomic_DNA"/>
</dbReference>
<dbReference type="Proteomes" id="UP000322553">
    <property type="component" value="Chromosome"/>
</dbReference>
<keyword evidence="7" id="KW-1185">Reference proteome</keyword>
<name>A0A1S1NYR6_9GAMM</name>
<dbReference type="InterPro" id="IPR036388">
    <property type="entry name" value="WH-like_DNA-bd_sf"/>
</dbReference>
<dbReference type="AlphaFoldDB" id="A0A1S1NYR6"/>
<dbReference type="SUPFAM" id="SSF46894">
    <property type="entry name" value="C-terminal effector domain of the bipartite response regulators"/>
    <property type="match status" value="1"/>
</dbReference>
<gene>
    <name evidence="6" type="ORF">FY550_05700</name>
</gene>
<dbReference type="InterPro" id="IPR001867">
    <property type="entry name" value="OmpR/PhoB-type_DNA-bd"/>
</dbReference>
<reference evidence="6 7" key="1">
    <citation type="submission" date="2019-08" db="EMBL/GenBank/DDBJ databases">
        <title>Complete genome sequence of Kushneria sp. YCWA18, a halophilic phosphate-solubilizing bacterium isolated from Daqiao saltern in China.</title>
        <authorList>
            <person name="Du G.-X."/>
            <person name="Qu L.-Y."/>
        </authorList>
    </citation>
    <scope>NUCLEOTIDE SEQUENCE [LARGE SCALE GENOMIC DNA]</scope>
    <source>
        <strain evidence="6 7">YCWA18</strain>
    </source>
</reference>
<accession>A0A1S1NYR6</accession>
<dbReference type="Pfam" id="PF00072">
    <property type="entry name" value="Response_reg"/>
    <property type="match status" value="1"/>
</dbReference>
<dbReference type="FunFam" id="3.40.50.2300:FF:000002">
    <property type="entry name" value="DNA-binding response regulator PhoP"/>
    <property type="match status" value="1"/>
</dbReference>
<dbReference type="SUPFAM" id="SSF52172">
    <property type="entry name" value="CheY-like"/>
    <property type="match status" value="1"/>
</dbReference>
<dbReference type="KEGG" id="kuy:FY550_05700"/>
<dbReference type="InterPro" id="IPR011006">
    <property type="entry name" value="CheY-like_superfamily"/>
</dbReference>
<keyword evidence="2" id="KW-0902">Two-component regulatory system</keyword>
<dbReference type="OrthoDB" id="9802426at2"/>
<evidence type="ECO:0000256" key="2">
    <source>
        <dbReference type="ARBA" id="ARBA00023012"/>
    </source>
</evidence>
<dbReference type="GO" id="GO:0032993">
    <property type="term" value="C:protein-DNA complex"/>
    <property type="evidence" value="ECO:0007669"/>
    <property type="project" value="TreeGrafter"/>
</dbReference>
<evidence type="ECO:0000313" key="7">
    <source>
        <dbReference type="Proteomes" id="UP000322553"/>
    </source>
</evidence>
<dbReference type="GO" id="GO:0000156">
    <property type="term" value="F:phosphorelay response regulator activity"/>
    <property type="evidence" value="ECO:0007669"/>
    <property type="project" value="TreeGrafter"/>
</dbReference>
<dbReference type="SMART" id="SM00862">
    <property type="entry name" value="Trans_reg_C"/>
    <property type="match status" value="1"/>
</dbReference>
<dbReference type="GO" id="GO:0005829">
    <property type="term" value="C:cytosol"/>
    <property type="evidence" value="ECO:0007669"/>
    <property type="project" value="TreeGrafter"/>
</dbReference>
<keyword evidence="1" id="KW-0597">Phosphoprotein</keyword>
<dbReference type="InterPro" id="IPR039420">
    <property type="entry name" value="WalR-like"/>
</dbReference>
<evidence type="ECO:0000256" key="4">
    <source>
        <dbReference type="ARBA" id="ARBA00023125"/>
    </source>
</evidence>
<dbReference type="PANTHER" id="PTHR48111:SF67">
    <property type="entry name" value="TRANSCRIPTIONAL REGULATORY PROTEIN TCTD"/>
    <property type="match status" value="1"/>
</dbReference>
<dbReference type="STRING" id="657387.BH688_01935"/>
<dbReference type="RefSeq" id="WP_070976512.1">
    <property type="nucleotide sequence ID" value="NZ_CP043420.1"/>
</dbReference>
<dbReference type="CDD" id="cd00383">
    <property type="entry name" value="trans_reg_C"/>
    <property type="match status" value="1"/>
</dbReference>
<keyword evidence="4" id="KW-0238">DNA-binding</keyword>
<organism evidence="6 7">
    <name type="scientific">Kushneria phosphatilytica</name>
    <dbReference type="NCBI Taxonomy" id="657387"/>
    <lineage>
        <taxon>Bacteria</taxon>
        <taxon>Pseudomonadati</taxon>
        <taxon>Pseudomonadota</taxon>
        <taxon>Gammaproteobacteria</taxon>
        <taxon>Oceanospirillales</taxon>
        <taxon>Halomonadaceae</taxon>
        <taxon>Kushneria</taxon>
    </lineage>
</organism>
<dbReference type="GO" id="GO:0006355">
    <property type="term" value="P:regulation of DNA-templated transcription"/>
    <property type="evidence" value="ECO:0007669"/>
    <property type="project" value="InterPro"/>
</dbReference>
<dbReference type="GO" id="GO:0000976">
    <property type="term" value="F:transcription cis-regulatory region binding"/>
    <property type="evidence" value="ECO:0007669"/>
    <property type="project" value="TreeGrafter"/>
</dbReference>
<proteinExistence type="predicted"/>
<evidence type="ECO:0000313" key="6">
    <source>
        <dbReference type="EMBL" id="QEL10669.1"/>
    </source>
</evidence>